<feature type="compositionally biased region" description="Basic and acidic residues" evidence="1">
    <location>
        <begin position="96"/>
        <end position="105"/>
    </location>
</feature>
<keyword evidence="2" id="KW-0812">Transmembrane</keyword>
<gene>
    <name evidence="3" type="ORF">METZ01_LOCUS71697</name>
</gene>
<evidence type="ECO:0000256" key="2">
    <source>
        <dbReference type="SAM" id="Phobius"/>
    </source>
</evidence>
<feature type="region of interest" description="Disordered" evidence="1">
    <location>
        <begin position="96"/>
        <end position="117"/>
    </location>
</feature>
<evidence type="ECO:0000256" key="1">
    <source>
        <dbReference type="SAM" id="MobiDB-lite"/>
    </source>
</evidence>
<dbReference type="AlphaFoldDB" id="A0A381TXG4"/>
<feature type="transmembrane region" description="Helical" evidence="2">
    <location>
        <begin position="54"/>
        <end position="72"/>
    </location>
</feature>
<evidence type="ECO:0000313" key="3">
    <source>
        <dbReference type="EMBL" id="SVA18843.1"/>
    </source>
</evidence>
<accession>A0A381TXG4</accession>
<feature type="transmembrane region" description="Helical" evidence="2">
    <location>
        <begin position="20"/>
        <end position="42"/>
    </location>
</feature>
<reference evidence="3" key="1">
    <citation type="submission" date="2018-05" db="EMBL/GenBank/DDBJ databases">
        <authorList>
            <person name="Lanie J.A."/>
            <person name="Ng W.-L."/>
            <person name="Kazmierczak K.M."/>
            <person name="Andrzejewski T.M."/>
            <person name="Davidsen T.M."/>
            <person name="Wayne K.J."/>
            <person name="Tettelin H."/>
            <person name="Glass J.I."/>
            <person name="Rusch D."/>
            <person name="Podicherti R."/>
            <person name="Tsui H.-C.T."/>
            <person name="Winkler M.E."/>
        </authorList>
    </citation>
    <scope>NUCLEOTIDE SEQUENCE</scope>
</reference>
<proteinExistence type="predicted"/>
<protein>
    <submittedName>
        <fullName evidence="3">Uncharacterized protein</fullName>
    </submittedName>
</protein>
<name>A0A381TXG4_9ZZZZ</name>
<organism evidence="3">
    <name type="scientific">marine metagenome</name>
    <dbReference type="NCBI Taxonomy" id="408172"/>
    <lineage>
        <taxon>unclassified sequences</taxon>
        <taxon>metagenomes</taxon>
        <taxon>ecological metagenomes</taxon>
    </lineage>
</organism>
<dbReference type="EMBL" id="UINC01005067">
    <property type="protein sequence ID" value="SVA18843.1"/>
    <property type="molecule type" value="Genomic_DNA"/>
</dbReference>
<sequence>MHGCPRSVPVDSPASRVERVLIGLAVPLYLLTALAIADGRIVILSETDVNEDSVAYVFPALALLATLLYAYIQRMGDRPHGDSPLDRWFSRESEDEMRERLRQEQTDADVSSMGSAWAVREKEHLERALGEEE</sequence>
<keyword evidence="2" id="KW-1133">Transmembrane helix</keyword>
<keyword evidence="2" id="KW-0472">Membrane</keyword>